<proteinExistence type="predicted"/>
<gene>
    <name evidence="2" type="ORF">HYN69_07910</name>
</gene>
<dbReference type="Pfam" id="PF11351">
    <property type="entry name" value="GTA_holin_3TM"/>
    <property type="match status" value="1"/>
</dbReference>
<dbReference type="KEGG" id="geh:HYN69_07910"/>
<evidence type="ECO:0000256" key="1">
    <source>
        <dbReference type="SAM" id="Phobius"/>
    </source>
</evidence>
<organism evidence="2 3">
    <name type="scientific">Paragemmobacter aquarius</name>
    <dbReference type="NCBI Taxonomy" id="2169400"/>
    <lineage>
        <taxon>Bacteria</taxon>
        <taxon>Pseudomonadati</taxon>
        <taxon>Pseudomonadota</taxon>
        <taxon>Alphaproteobacteria</taxon>
        <taxon>Rhodobacterales</taxon>
        <taxon>Paracoccaceae</taxon>
        <taxon>Paragemmobacter</taxon>
    </lineage>
</organism>
<evidence type="ECO:0000313" key="3">
    <source>
        <dbReference type="Proteomes" id="UP000244496"/>
    </source>
</evidence>
<feature type="transmembrane region" description="Helical" evidence="1">
    <location>
        <begin position="48"/>
        <end position="66"/>
    </location>
</feature>
<dbReference type="AlphaFoldDB" id="A0A2S0UKV6"/>
<feature type="transmembrane region" description="Helical" evidence="1">
    <location>
        <begin position="78"/>
        <end position="99"/>
    </location>
</feature>
<dbReference type="OrthoDB" id="7355053at2"/>
<keyword evidence="3" id="KW-1185">Reference proteome</keyword>
<protein>
    <submittedName>
        <fullName evidence="2">Methionine synthase I</fullName>
    </submittedName>
</protein>
<dbReference type="InterPro" id="IPR021497">
    <property type="entry name" value="GTA_holin_3TM"/>
</dbReference>
<keyword evidence="1" id="KW-0812">Transmembrane</keyword>
<dbReference type="Proteomes" id="UP000244496">
    <property type="component" value="Chromosome"/>
</dbReference>
<keyword evidence="1" id="KW-0472">Membrane</keyword>
<sequence length="133" mass="14242">MGVIDRLLSSGEATAALKVLTDALSAEMPPAARKAGRYNSMVDAMNRLPRPLLALGSLLLVAYAMVDPAGFSQRMTALAGMPEALWWLIGAVITFTFGARETHYLRAGKAVEPPETTAIDANPALDDWQSTRP</sequence>
<name>A0A2S0UKV6_9RHOB</name>
<evidence type="ECO:0000313" key="2">
    <source>
        <dbReference type="EMBL" id="AWB48448.1"/>
    </source>
</evidence>
<accession>A0A2S0UKV6</accession>
<keyword evidence="1" id="KW-1133">Transmembrane helix</keyword>
<dbReference type="EMBL" id="CP028918">
    <property type="protein sequence ID" value="AWB48448.1"/>
    <property type="molecule type" value="Genomic_DNA"/>
</dbReference>
<reference evidence="2 3" key="1">
    <citation type="submission" date="2018-04" db="EMBL/GenBank/DDBJ databases">
        <title>Genome sequencing of Gemmobacter.</title>
        <authorList>
            <person name="Yi H."/>
            <person name="Baek M.-G."/>
        </authorList>
    </citation>
    <scope>NUCLEOTIDE SEQUENCE [LARGE SCALE GENOMIC DNA]</scope>
    <source>
        <strain evidence="2 3">HYN0069</strain>
    </source>
</reference>
<dbReference type="RefSeq" id="WP_108435267.1">
    <property type="nucleotide sequence ID" value="NZ_CP028918.1"/>
</dbReference>